<evidence type="ECO:0008006" key="3">
    <source>
        <dbReference type="Google" id="ProtNLM"/>
    </source>
</evidence>
<proteinExistence type="predicted"/>
<dbReference type="STRING" id="1461694.ATO9_20175"/>
<keyword evidence="2" id="KW-1185">Reference proteome</keyword>
<dbReference type="OrthoDB" id="7705857at2"/>
<protein>
    <recommendedName>
        <fullName evidence="3">Sulphotransferase Stf0 domain-containing protein</fullName>
    </recommendedName>
</protein>
<dbReference type="eggNOG" id="ENOG5032H5Z">
    <property type="taxonomic scope" value="Bacteria"/>
</dbReference>
<organism evidence="1 2">
    <name type="scientific">Pseudooceanicola atlanticus</name>
    <dbReference type="NCBI Taxonomy" id="1461694"/>
    <lineage>
        <taxon>Bacteria</taxon>
        <taxon>Pseudomonadati</taxon>
        <taxon>Pseudomonadota</taxon>
        <taxon>Alphaproteobacteria</taxon>
        <taxon>Rhodobacterales</taxon>
        <taxon>Paracoccaceae</taxon>
        <taxon>Pseudooceanicola</taxon>
    </lineage>
</organism>
<accession>A0A0A0EAN7</accession>
<evidence type="ECO:0000313" key="2">
    <source>
        <dbReference type="Proteomes" id="UP000030004"/>
    </source>
</evidence>
<comment type="caution">
    <text evidence="1">The sequence shown here is derived from an EMBL/GenBank/DDBJ whole genome shotgun (WGS) entry which is preliminary data.</text>
</comment>
<dbReference type="EMBL" id="AQQX01000014">
    <property type="protein sequence ID" value="KGM47153.1"/>
    <property type="molecule type" value="Genomic_DNA"/>
</dbReference>
<reference evidence="1 2" key="1">
    <citation type="journal article" date="2015" name="Antonie Van Leeuwenhoek">
        <title>Pseudooceanicola atlanticus gen. nov. sp. nov., isolated from surface seawater of the Atlantic Ocean and reclassification of Oceanicola batsensis, Oceanicola marinus, Oceanicola nitratireducens, Oceanicola nanhaiensis, Oceanicola antarcticus and Oceanicola flagellatus, as Pseudooceanicola batsensis comb. nov., Pseudooceanicola marinus comb. nov., Pseudooceanicola nitratireducens comb. nov., Pseudooceanicola nanhaiensis comb. nov., Pseudooceanicola antarcticus comb. nov., and Pseudooceanicola flagellatus comb. nov.</title>
        <authorList>
            <person name="Lai Q."/>
            <person name="Li G."/>
            <person name="Liu X."/>
            <person name="Du Y."/>
            <person name="Sun F."/>
            <person name="Shao Z."/>
        </authorList>
    </citation>
    <scope>NUCLEOTIDE SEQUENCE [LARGE SCALE GENOMIC DNA]</scope>
    <source>
        <strain evidence="1 2">22II-s11g</strain>
    </source>
</reference>
<dbReference type="Proteomes" id="UP000030004">
    <property type="component" value="Unassembled WGS sequence"/>
</dbReference>
<gene>
    <name evidence="1" type="ORF">ATO9_20175</name>
</gene>
<dbReference type="AlphaFoldDB" id="A0A0A0EAN7"/>
<sequence>MSCRVLVHAGFHKTGTSSVQRTLRRNNGRLSDHTRLFLKDDLTPLCEAARAYSIRRDALDLGLVTYEAAQLFETLELADPRPVVISAEDLSGHMPGRHGLRSYAAAPAIMACLVDTAAAVSPDIQMEFWFTLRASGPWLKSCHAQNVRASRYRGDLASYTADIEPETDLAATAAVVADQTGVPVSTDHIEEIGTDPLGPAARLLTLAGLDHKTLDALTPVRHSNPSLPDAIIAEMLALNRSDQTDREVHQAKLRLARAHETAKETTE</sequence>
<name>A0A0A0EAN7_9RHOB</name>
<dbReference type="RefSeq" id="WP_043753502.1">
    <property type="nucleotide sequence ID" value="NZ_AQQX01000014.1"/>
</dbReference>
<evidence type="ECO:0000313" key="1">
    <source>
        <dbReference type="EMBL" id="KGM47153.1"/>
    </source>
</evidence>